<dbReference type="GO" id="GO:0005737">
    <property type="term" value="C:cytoplasm"/>
    <property type="evidence" value="ECO:0007669"/>
    <property type="project" value="TreeGrafter"/>
</dbReference>
<name>A0A7G1KU33_9NOCA</name>
<dbReference type="AlphaFoldDB" id="A0A7G1KU33"/>
<gene>
    <name evidence="4" type="ORF">NWFMUON74_44360</name>
</gene>
<organism evidence="4 5">
    <name type="scientific">Nocardia wallacei</name>
    <dbReference type="NCBI Taxonomy" id="480035"/>
    <lineage>
        <taxon>Bacteria</taxon>
        <taxon>Bacillati</taxon>
        <taxon>Actinomycetota</taxon>
        <taxon>Actinomycetes</taxon>
        <taxon>Mycobacteriales</taxon>
        <taxon>Nocardiaceae</taxon>
        <taxon>Nocardia</taxon>
    </lineage>
</organism>
<keyword evidence="2" id="KW-0067">ATP-binding</keyword>
<dbReference type="PANTHER" id="PTHR16305">
    <property type="entry name" value="TESTICULAR SOLUBLE ADENYLYL CYCLASE"/>
    <property type="match status" value="1"/>
</dbReference>
<dbReference type="InterPro" id="IPR036388">
    <property type="entry name" value="WH-like_DNA-bd_sf"/>
</dbReference>
<dbReference type="PRINTS" id="PR00038">
    <property type="entry name" value="HTHLUXR"/>
</dbReference>
<dbReference type="SUPFAM" id="SSF46894">
    <property type="entry name" value="C-terminal effector domain of the bipartite response regulators"/>
    <property type="match status" value="1"/>
</dbReference>
<dbReference type="GO" id="GO:0003677">
    <property type="term" value="F:DNA binding"/>
    <property type="evidence" value="ECO:0007669"/>
    <property type="project" value="InterPro"/>
</dbReference>
<dbReference type="Gene3D" id="1.10.10.10">
    <property type="entry name" value="Winged helix-like DNA-binding domain superfamily/Winged helix DNA-binding domain"/>
    <property type="match status" value="1"/>
</dbReference>
<dbReference type="Pfam" id="PF00196">
    <property type="entry name" value="GerE"/>
    <property type="match status" value="1"/>
</dbReference>
<dbReference type="Pfam" id="PF13191">
    <property type="entry name" value="AAA_16"/>
    <property type="match status" value="1"/>
</dbReference>
<dbReference type="GO" id="GO:0004016">
    <property type="term" value="F:adenylate cyclase activity"/>
    <property type="evidence" value="ECO:0007669"/>
    <property type="project" value="TreeGrafter"/>
</dbReference>
<feature type="domain" description="HTH luxR-type" evidence="3">
    <location>
        <begin position="834"/>
        <end position="899"/>
    </location>
</feature>
<dbReference type="SUPFAM" id="SSF52540">
    <property type="entry name" value="P-loop containing nucleoside triphosphate hydrolases"/>
    <property type="match status" value="1"/>
</dbReference>
<keyword evidence="5" id="KW-1185">Reference proteome</keyword>
<proteinExistence type="predicted"/>
<reference evidence="4 5" key="1">
    <citation type="submission" date="2020-08" db="EMBL/GenBank/DDBJ databases">
        <title>Genome Sequencing of Nocardia wallacei strain FMUON74 and assembly.</title>
        <authorList>
            <person name="Toyokawa M."/>
            <person name="Uesaka K."/>
        </authorList>
    </citation>
    <scope>NUCLEOTIDE SEQUENCE [LARGE SCALE GENOMIC DNA]</scope>
    <source>
        <strain evidence="4 5">FMUON74</strain>
    </source>
</reference>
<dbReference type="CDD" id="cd06170">
    <property type="entry name" value="LuxR_C_like"/>
    <property type="match status" value="1"/>
</dbReference>
<dbReference type="SMART" id="SM00421">
    <property type="entry name" value="HTH_LUXR"/>
    <property type="match status" value="1"/>
</dbReference>
<dbReference type="GO" id="GO:0006355">
    <property type="term" value="P:regulation of DNA-templated transcription"/>
    <property type="evidence" value="ECO:0007669"/>
    <property type="project" value="InterPro"/>
</dbReference>
<evidence type="ECO:0000313" key="4">
    <source>
        <dbReference type="EMBL" id="BCK56664.1"/>
    </source>
</evidence>
<dbReference type="InterPro" id="IPR027417">
    <property type="entry name" value="P-loop_NTPase"/>
</dbReference>
<dbReference type="PROSITE" id="PS50043">
    <property type="entry name" value="HTH_LUXR_2"/>
    <property type="match status" value="1"/>
</dbReference>
<keyword evidence="1" id="KW-0547">Nucleotide-binding</keyword>
<evidence type="ECO:0000256" key="1">
    <source>
        <dbReference type="ARBA" id="ARBA00022741"/>
    </source>
</evidence>
<dbReference type="Proteomes" id="UP000516173">
    <property type="component" value="Chromosome"/>
</dbReference>
<dbReference type="EMBL" id="AP023396">
    <property type="protein sequence ID" value="BCK56664.1"/>
    <property type="molecule type" value="Genomic_DNA"/>
</dbReference>
<dbReference type="InterPro" id="IPR016032">
    <property type="entry name" value="Sig_transdc_resp-reg_C-effctor"/>
</dbReference>
<evidence type="ECO:0000259" key="3">
    <source>
        <dbReference type="PROSITE" id="PS50043"/>
    </source>
</evidence>
<dbReference type="GO" id="GO:0005524">
    <property type="term" value="F:ATP binding"/>
    <property type="evidence" value="ECO:0007669"/>
    <property type="project" value="UniProtKB-KW"/>
</dbReference>
<dbReference type="PANTHER" id="PTHR16305:SF35">
    <property type="entry name" value="TRANSCRIPTIONAL ACTIVATOR DOMAIN"/>
    <property type="match status" value="1"/>
</dbReference>
<evidence type="ECO:0000313" key="5">
    <source>
        <dbReference type="Proteomes" id="UP000516173"/>
    </source>
</evidence>
<dbReference type="InterPro" id="IPR041664">
    <property type="entry name" value="AAA_16"/>
</dbReference>
<dbReference type="KEGG" id="nwl:NWFMUON74_44360"/>
<evidence type="ECO:0000256" key="2">
    <source>
        <dbReference type="ARBA" id="ARBA00022840"/>
    </source>
</evidence>
<protein>
    <submittedName>
        <fullName evidence="4">Transcriptional regulator</fullName>
    </submittedName>
</protein>
<accession>A0A7G1KU33</accession>
<dbReference type="InterPro" id="IPR000792">
    <property type="entry name" value="Tscrpt_reg_LuxR_C"/>
</dbReference>
<dbReference type="RefSeq" id="WP_187683694.1">
    <property type="nucleotide sequence ID" value="NZ_AP023396.1"/>
</dbReference>
<sequence>MLYGREREQEVFTGLLYRARTGHGAAVDLTGEPGIGKTALMDEFAAAASGASVLRATSVETEAEFGYATLHQLLLPVLNRIDRLPTPQSDALQIVFGLAAGPAPERFAVGLATLSLLSDLASDEAVVCLVDDVHWTDHLSAGVLEFVGRRLDTEPIVLVLASRTGERSAVTFSDAVDMPLGALDRAAATRLLVERRGVRLSPAQQEVALDATAGNPLAIIELPSDAIRAGVSPAAPVPMAHTLRAAFLARVRRHSRPVQRLLLLIAAAGQVRRGILELAAAEFEAAPVAELARLGELVRSETELIAFRHPLIRSAVYYDSTASDRRDAHRVLAGAMQSAAMDVERSAWHLGQAVDGPDDVVAGQLDRAAGRVEVSVATSAALLARAGELSTPGPRRSRRYLRSATGWWNSGDFDRAMLMLELMDREGRPEESLRRDAVWLRASMELQTGMPGDAVAMLRSLLPTMAEAEPLQAVSLLMLFGEAGFHANLPVEWGHVGSIAEKLPISGERAADTLVLLLRGACRARTGRPHGLTSREKDLAELLTDPVMLNWASGLLWAMGDRERGRRLNRVAVQRARDTGAVGLLVWALQRGVIDDIARGRFRAAEAAASEGHRLADEIGQRNVSCWHRSSLAVLAASRGQEREARDLAGEVLAEAIPRRLAIVVAAAKRALGLLDLTAGHANSALNHFRPAYDSVQPEMLSMYTPDWVEAAVRAHRPDLAVDALEPFRRSAAGAPERSAVAARCEALLAGPEDAEAAFRRALALHRSDEQPMETARTQLLFGEYLRRHRRRAEARRPLQSALETFEALGAAGWADRARAELRAAGKAVAPSVKSPGAGSLTSQEVRIVHAVAEGSTNREIADQLFLSTRTIDYHLSKIFKKLGVRTRSELIRATLSRPDIS</sequence>
<dbReference type="GeneID" id="80348896"/>